<evidence type="ECO:0000256" key="6">
    <source>
        <dbReference type="ARBA" id="ARBA00023136"/>
    </source>
</evidence>
<evidence type="ECO:0000256" key="5">
    <source>
        <dbReference type="ARBA" id="ARBA00022989"/>
    </source>
</evidence>
<proteinExistence type="predicted"/>
<comment type="subcellular location">
    <subcellularLocation>
        <location evidence="1">Membrane</location>
        <topology evidence="1">Multi-pass membrane protein</topology>
    </subcellularLocation>
</comment>
<gene>
    <name evidence="9" type="ORF">HPS55_05525</name>
</gene>
<dbReference type="PANTHER" id="PTHR48090:SF1">
    <property type="entry name" value="PROPHAGE BACTOPRENOL GLUCOSYL TRANSFERASE HOMOLOG"/>
    <property type="match status" value="1"/>
</dbReference>
<dbReference type="GeneID" id="82157219"/>
<dbReference type="InterPro" id="IPR050256">
    <property type="entry name" value="Glycosyltransferase_2"/>
</dbReference>
<organism evidence="9 10">
    <name type="scientific">Xylanibacter rodentium</name>
    <dbReference type="NCBI Taxonomy" id="2736289"/>
    <lineage>
        <taxon>Bacteria</taxon>
        <taxon>Pseudomonadati</taxon>
        <taxon>Bacteroidota</taxon>
        <taxon>Bacteroidia</taxon>
        <taxon>Bacteroidales</taxon>
        <taxon>Prevotellaceae</taxon>
        <taxon>Xylanibacter</taxon>
    </lineage>
</organism>
<dbReference type="Proteomes" id="UP001193734">
    <property type="component" value="Unassembled WGS sequence"/>
</dbReference>
<comment type="caution">
    <text evidence="9">The sequence shown here is derived from an EMBL/GenBank/DDBJ whole genome shotgun (WGS) entry which is preliminary data.</text>
</comment>
<keyword evidence="4 7" id="KW-0812">Transmembrane</keyword>
<evidence type="ECO:0000256" key="1">
    <source>
        <dbReference type="ARBA" id="ARBA00004141"/>
    </source>
</evidence>
<feature type="transmembrane region" description="Helical" evidence="7">
    <location>
        <begin position="264"/>
        <end position="289"/>
    </location>
</feature>
<dbReference type="CDD" id="cd04187">
    <property type="entry name" value="DPM1_like_bac"/>
    <property type="match status" value="1"/>
</dbReference>
<accession>A0ABX2ASS6</accession>
<keyword evidence="6 7" id="KW-0472">Membrane</keyword>
<name>A0ABX2ASS6_9BACT</name>
<feature type="transmembrane region" description="Helical" evidence="7">
    <location>
        <begin position="230"/>
        <end position="252"/>
    </location>
</feature>
<dbReference type="InterPro" id="IPR001173">
    <property type="entry name" value="Glyco_trans_2-like"/>
</dbReference>
<dbReference type="RefSeq" id="WP_172175383.1">
    <property type="nucleotide sequence ID" value="NZ_CASGIA010000019.1"/>
</dbReference>
<keyword evidence="2" id="KW-0328">Glycosyltransferase</keyword>
<reference evidence="9 10" key="1">
    <citation type="submission" date="2020-05" db="EMBL/GenBank/DDBJ databases">
        <title>Distinct polysaccharide utilization as determinants for interspecies competition between intestinal Prevotella spp.</title>
        <authorList>
            <person name="Galvez E.J.C."/>
            <person name="Iljazovic A."/>
            <person name="Strowig T."/>
        </authorList>
    </citation>
    <scope>NUCLEOTIDE SEQUENCE [LARGE SCALE GENOMIC DNA]</scope>
    <source>
        <strain evidence="9 10">PROD</strain>
    </source>
</reference>
<feature type="domain" description="Glycosyltransferase 2-like" evidence="8">
    <location>
        <begin position="5"/>
        <end position="122"/>
    </location>
</feature>
<sequence>MKKISIVTPCYNEEENVAELYRQVKQQFDLMVGKYEYEHIFIDNASTDKTVSVLKKLAVKDPNVKIIVNAMNFGHIRSPFYGVCQANGDAVMLMVADLQDPPELIPKFIEQWENGHNVTIGVKSQSQESSIMFGVRCLFYKIIKAISETRQIENFTGFGLYDRSFVDMMRQIDDPYPYMRGLVAEYGGDLGIVYYSQPKRLHGKTHQSFYSLYDMAMLGFVNHSKVPLRIASFIGIFFCIVSMLVAIGYFIYKIMYWDDFQLGTAPLIIGFFFFSGVQALFLGVIGEYIGQIITQVRHRPLVIEKERINFDVKETKD</sequence>
<dbReference type="PANTHER" id="PTHR48090">
    <property type="entry name" value="UNDECAPRENYL-PHOSPHATE 4-DEOXY-4-FORMAMIDO-L-ARABINOSE TRANSFERASE-RELATED"/>
    <property type="match status" value="1"/>
</dbReference>
<keyword evidence="10" id="KW-1185">Reference proteome</keyword>
<evidence type="ECO:0000256" key="7">
    <source>
        <dbReference type="SAM" id="Phobius"/>
    </source>
</evidence>
<evidence type="ECO:0000313" key="10">
    <source>
        <dbReference type="Proteomes" id="UP001193734"/>
    </source>
</evidence>
<evidence type="ECO:0000256" key="3">
    <source>
        <dbReference type="ARBA" id="ARBA00022679"/>
    </source>
</evidence>
<evidence type="ECO:0000259" key="8">
    <source>
        <dbReference type="Pfam" id="PF00535"/>
    </source>
</evidence>
<dbReference type="Pfam" id="PF00535">
    <property type="entry name" value="Glycos_transf_2"/>
    <property type="match status" value="1"/>
</dbReference>
<dbReference type="Gene3D" id="3.90.550.10">
    <property type="entry name" value="Spore Coat Polysaccharide Biosynthesis Protein SpsA, Chain A"/>
    <property type="match status" value="1"/>
</dbReference>
<keyword evidence="3" id="KW-0808">Transferase</keyword>
<dbReference type="EMBL" id="JABKKE010000007">
    <property type="protein sequence ID" value="NPE13792.1"/>
    <property type="molecule type" value="Genomic_DNA"/>
</dbReference>
<evidence type="ECO:0000313" key="9">
    <source>
        <dbReference type="EMBL" id="NPE13792.1"/>
    </source>
</evidence>
<evidence type="ECO:0000256" key="4">
    <source>
        <dbReference type="ARBA" id="ARBA00022692"/>
    </source>
</evidence>
<dbReference type="InterPro" id="IPR029044">
    <property type="entry name" value="Nucleotide-diphossugar_trans"/>
</dbReference>
<dbReference type="SUPFAM" id="SSF53448">
    <property type="entry name" value="Nucleotide-diphospho-sugar transferases"/>
    <property type="match status" value="1"/>
</dbReference>
<evidence type="ECO:0000256" key="2">
    <source>
        <dbReference type="ARBA" id="ARBA00022676"/>
    </source>
</evidence>
<protein>
    <submittedName>
        <fullName evidence="9">Glycosyltransferase family 2 protein</fullName>
    </submittedName>
</protein>
<keyword evidence="5 7" id="KW-1133">Transmembrane helix</keyword>